<dbReference type="InterPro" id="IPR020103">
    <property type="entry name" value="PsdUridine_synth_cat_dom_sf"/>
</dbReference>
<dbReference type="Gene3D" id="3.30.2350.10">
    <property type="entry name" value="Pseudouridine synthase"/>
    <property type="match status" value="1"/>
</dbReference>
<dbReference type="EMBL" id="KQ965791">
    <property type="protein sequence ID" value="KXS12074.1"/>
    <property type="molecule type" value="Genomic_DNA"/>
</dbReference>
<dbReference type="AlphaFoldDB" id="A0A139A5P4"/>
<evidence type="ECO:0000313" key="4">
    <source>
        <dbReference type="EMBL" id="KXS12074.1"/>
    </source>
</evidence>
<evidence type="ECO:0000313" key="5">
    <source>
        <dbReference type="Proteomes" id="UP000070544"/>
    </source>
</evidence>
<feature type="non-terminal residue" evidence="4">
    <location>
        <position position="218"/>
    </location>
</feature>
<dbReference type="PANTHER" id="PTHR21600">
    <property type="entry name" value="MITOCHONDRIAL RNA PSEUDOURIDINE SYNTHASE"/>
    <property type="match status" value="1"/>
</dbReference>
<evidence type="ECO:0000256" key="2">
    <source>
        <dbReference type="ARBA" id="ARBA00023235"/>
    </source>
</evidence>
<accession>A0A139A5P4</accession>
<dbReference type="InterPro" id="IPR050188">
    <property type="entry name" value="RluA_PseudoU_synthase"/>
</dbReference>
<dbReference type="GO" id="GO:0000455">
    <property type="term" value="P:enzyme-directed rRNA pseudouridine synthesis"/>
    <property type="evidence" value="ECO:0007669"/>
    <property type="project" value="TreeGrafter"/>
</dbReference>
<protein>
    <submittedName>
        <fullName evidence="4">Pseudouridine synthase</fullName>
    </submittedName>
</protein>
<dbReference type="InterPro" id="IPR006145">
    <property type="entry name" value="PsdUridine_synth_RsuA/RluA"/>
</dbReference>
<reference evidence="4 5" key="1">
    <citation type="journal article" date="2015" name="Genome Biol. Evol.">
        <title>Phylogenomic analyses indicate that early fungi evolved digesting cell walls of algal ancestors of land plants.</title>
        <authorList>
            <person name="Chang Y."/>
            <person name="Wang S."/>
            <person name="Sekimoto S."/>
            <person name="Aerts A.L."/>
            <person name="Choi C."/>
            <person name="Clum A."/>
            <person name="LaButti K.M."/>
            <person name="Lindquist E.A."/>
            <person name="Yee Ngan C."/>
            <person name="Ohm R.A."/>
            <person name="Salamov A.A."/>
            <person name="Grigoriev I.V."/>
            <person name="Spatafora J.W."/>
            <person name="Berbee M.L."/>
        </authorList>
    </citation>
    <scope>NUCLEOTIDE SEQUENCE [LARGE SCALE GENOMIC DNA]</scope>
    <source>
        <strain evidence="4 5">JEL478</strain>
    </source>
</reference>
<dbReference type="InterPro" id="IPR006224">
    <property type="entry name" value="PsdUridine_synth_RluA-like_CS"/>
</dbReference>
<name>A0A139A5P4_GONPJ</name>
<dbReference type="GO" id="GO:0003723">
    <property type="term" value="F:RNA binding"/>
    <property type="evidence" value="ECO:0007669"/>
    <property type="project" value="InterPro"/>
</dbReference>
<feature type="domain" description="Pseudouridine synthase RsuA/RluA-like" evidence="3">
    <location>
        <begin position="14"/>
        <end position="100"/>
    </location>
</feature>
<sequence>MLLHPRVIFADQQLAVLFKPAGPLSQPYYRDEPSLVEAWQHLFGRPYIGIVHRLDRNVSGLIVAAKRSKAAARLAEQVRNGEVQRRYLGWVICDISKVLRKSNPEMNVGHGIECTLLSVEGPNKSVRWTQLLKKNHATNTVHVVESSNAATNTSRAGAVKPSSLIATHPSWETSKYGGLPSQLGLKRLTLHAHALEFRHPTTQEHLMFEDPLPQELQS</sequence>
<keyword evidence="5" id="KW-1185">Reference proteome</keyword>
<organism evidence="4 5">
    <name type="scientific">Gonapodya prolifera (strain JEL478)</name>
    <name type="common">Monoblepharis prolifera</name>
    <dbReference type="NCBI Taxonomy" id="1344416"/>
    <lineage>
        <taxon>Eukaryota</taxon>
        <taxon>Fungi</taxon>
        <taxon>Fungi incertae sedis</taxon>
        <taxon>Chytridiomycota</taxon>
        <taxon>Chytridiomycota incertae sedis</taxon>
        <taxon>Monoblepharidomycetes</taxon>
        <taxon>Monoblepharidales</taxon>
        <taxon>Gonapodyaceae</taxon>
        <taxon>Gonapodya</taxon>
    </lineage>
</organism>
<dbReference type="SUPFAM" id="SSF55120">
    <property type="entry name" value="Pseudouridine synthase"/>
    <property type="match status" value="1"/>
</dbReference>
<dbReference type="Pfam" id="PF00849">
    <property type="entry name" value="PseudoU_synth_2"/>
    <property type="match status" value="1"/>
</dbReference>
<comment type="similarity">
    <text evidence="1">Belongs to the pseudouridine synthase RluA family.</text>
</comment>
<dbReference type="STRING" id="1344416.A0A139A5P4"/>
<keyword evidence="2" id="KW-0413">Isomerase</keyword>
<evidence type="ECO:0000256" key="1">
    <source>
        <dbReference type="ARBA" id="ARBA00010876"/>
    </source>
</evidence>
<gene>
    <name evidence="4" type="ORF">M427DRAFT_59760</name>
</gene>
<dbReference type="Proteomes" id="UP000070544">
    <property type="component" value="Unassembled WGS sequence"/>
</dbReference>
<dbReference type="PANTHER" id="PTHR21600:SF44">
    <property type="entry name" value="RIBOSOMAL LARGE SUBUNIT PSEUDOURIDINE SYNTHASE D"/>
    <property type="match status" value="1"/>
</dbReference>
<proteinExistence type="inferred from homology"/>
<evidence type="ECO:0000259" key="3">
    <source>
        <dbReference type="Pfam" id="PF00849"/>
    </source>
</evidence>
<dbReference type="GO" id="GO:0009982">
    <property type="term" value="F:pseudouridine synthase activity"/>
    <property type="evidence" value="ECO:0007669"/>
    <property type="project" value="InterPro"/>
</dbReference>
<dbReference type="PROSITE" id="PS01129">
    <property type="entry name" value="PSI_RLU"/>
    <property type="match status" value="1"/>
</dbReference>
<dbReference type="OrthoDB" id="428658at2759"/>